<sequence length="210" mass="23756">MSIRFEGKHIQNGSSTLVVVMQGAFTKINQDYADKVSAGSIPAEAVKKVHQYYHFMKLSQRGLPADFFYLEDYYSGLYGWYLFDNGRFIYEEISQHLTKMIQQHGYTRVILIGSSKGGAGAVTLGLTNPYIDDVFCLVPDLTISVHPFGDSGKKLFFGGDPDFEAQVMRFFKTEQPFAHLEEKKEKMSSFIFSQEYAIMVSKPFRSSAAC</sequence>
<proteinExistence type="predicted"/>
<accession>A0A829RC77</accession>
<dbReference type="SUPFAM" id="SSF53474">
    <property type="entry name" value="alpha/beta-Hydrolases"/>
    <property type="match status" value="1"/>
</dbReference>
<protein>
    <recommendedName>
        <fullName evidence="3">Two component regulator three Y domain-containing protein</fullName>
    </recommendedName>
</protein>
<dbReference type="InterPro" id="IPR029058">
    <property type="entry name" value="AB_hydrolase_fold"/>
</dbReference>
<name>A0A829RC77_LISGR</name>
<gene>
    <name evidence="1" type="ORF">LMUR_00775</name>
</gene>
<dbReference type="RefSeq" id="WP_052009045.1">
    <property type="nucleotide sequence ID" value="NZ_AODG01000003.1"/>
</dbReference>
<comment type="caution">
    <text evidence="1">The sequence shown here is derived from an EMBL/GenBank/DDBJ whole genome shotgun (WGS) entry which is preliminary data.</text>
</comment>
<dbReference type="Proteomes" id="UP000019251">
    <property type="component" value="Unassembled WGS sequence"/>
</dbReference>
<reference evidence="1 2" key="1">
    <citation type="submission" date="2012-12" db="EMBL/GenBank/DDBJ databases">
        <title>Novel taxa of Listeriaceae from agricultural environments in the United States.</title>
        <authorList>
            <person name="den Bakker H.C."/>
            <person name="Allred A."/>
            <person name="Warchocki S."/>
            <person name="Wright E.M."/>
            <person name="Burrell A."/>
            <person name="Nightingale K.K."/>
            <person name="Kephart D."/>
            <person name="Wiedmann M."/>
        </authorList>
    </citation>
    <scope>NUCLEOTIDE SEQUENCE [LARGE SCALE GENOMIC DNA]</scope>
    <source>
        <strain evidence="1 2">FSL F6-1183</strain>
    </source>
</reference>
<evidence type="ECO:0008006" key="3">
    <source>
        <dbReference type="Google" id="ProtNLM"/>
    </source>
</evidence>
<dbReference type="AlphaFoldDB" id="A0A829RC77"/>
<dbReference type="Gene3D" id="3.40.50.1820">
    <property type="entry name" value="alpha/beta hydrolase"/>
    <property type="match status" value="1"/>
</dbReference>
<organism evidence="1 2">
    <name type="scientific">Listeria grayi FSL F6-1183</name>
    <dbReference type="NCBI Taxonomy" id="1265827"/>
    <lineage>
        <taxon>Bacteria</taxon>
        <taxon>Bacillati</taxon>
        <taxon>Bacillota</taxon>
        <taxon>Bacilli</taxon>
        <taxon>Bacillales</taxon>
        <taxon>Listeriaceae</taxon>
        <taxon>Listeria</taxon>
    </lineage>
</organism>
<evidence type="ECO:0000313" key="2">
    <source>
        <dbReference type="Proteomes" id="UP000019251"/>
    </source>
</evidence>
<dbReference type="EMBL" id="AODG01000003">
    <property type="protein sequence ID" value="EUJ30371.1"/>
    <property type="molecule type" value="Genomic_DNA"/>
</dbReference>
<evidence type="ECO:0000313" key="1">
    <source>
        <dbReference type="EMBL" id="EUJ30371.1"/>
    </source>
</evidence>